<sequence>MKETTNLAKSVLELKSLYFDTIEFRRKENIVANPELNMNFSREVKQDAQNPNHFWLTLGTNITDKQKDAVVINLSLVGEFIVSADKDSFDILRLIKENGVAILFPYLRSELTLLTTQPGFQPIVLPAVNIAKMFQK</sequence>
<reference evidence="2" key="2">
    <citation type="submission" date="2021-04" db="EMBL/GenBank/DDBJ databases">
        <authorList>
            <person name="Gilroy R."/>
        </authorList>
    </citation>
    <scope>NUCLEOTIDE SEQUENCE</scope>
    <source>
        <strain evidence="2">ChiGjej1B1-1692</strain>
    </source>
</reference>
<evidence type="ECO:0000313" key="2">
    <source>
        <dbReference type="EMBL" id="HJC37914.1"/>
    </source>
</evidence>
<comment type="similarity">
    <text evidence="1">Belongs to the SecB family.</text>
</comment>
<dbReference type="InterPro" id="IPR035958">
    <property type="entry name" value="SecB-like_sf"/>
</dbReference>
<dbReference type="Gene3D" id="3.10.420.10">
    <property type="entry name" value="SecB-like"/>
    <property type="match status" value="1"/>
</dbReference>
<dbReference type="AlphaFoldDB" id="A0A9D2NVR2"/>
<evidence type="ECO:0000313" key="3">
    <source>
        <dbReference type="Proteomes" id="UP000823894"/>
    </source>
</evidence>
<dbReference type="EMBL" id="DWWK01000031">
    <property type="protein sequence ID" value="HJC37914.1"/>
    <property type="molecule type" value="Genomic_DNA"/>
</dbReference>
<dbReference type="GO" id="GO:0015031">
    <property type="term" value="P:protein transport"/>
    <property type="evidence" value="ECO:0007669"/>
    <property type="project" value="InterPro"/>
</dbReference>
<evidence type="ECO:0000256" key="1">
    <source>
        <dbReference type="ARBA" id="ARBA00009990"/>
    </source>
</evidence>
<reference evidence="2" key="1">
    <citation type="journal article" date="2021" name="PeerJ">
        <title>Extensive microbial diversity within the chicken gut microbiome revealed by metagenomics and culture.</title>
        <authorList>
            <person name="Gilroy R."/>
            <person name="Ravi A."/>
            <person name="Getino M."/>
            <person name="Pursley I."/>
            <person name="Horton D.L."/>
            <person name="Alikhan N.F."/>
            <person name="Baker D."/>
            <person name="Gharbi K."/>
            <person name="Hall N."/>
            <person name="Watson M."/>
            <person name="Adriaenssens E.M."/>
            <person name="Foster-Nyarko E."/>
            <person name="Jarju S."/>
            <person name="Secka A."/>
            <person name="Antonio M."/>
            <person name="Oren A."/>
            <person name="Chaudhuri R.R."/>
            <person name="La Ragione R."/>
            <person name="Hildebrand F."/>
            <person name="Pallen M.J."/>
        </authorList>
    </citation>
    <scope>NUCLEOTIDE SEQUENCE</scope>
    <source>
        <strain evidence="2">ChiGjej1B1-1692</strain>
    </source>
</reference>
<gene>
    <name evidence="2" type="ORF">H9757_02450</name>
</gene>
<dbReference type="GO" id="GO:0051262">
    <property type="term" value="P:protein tetramerization"/>
    <property type="evidence" value="ECO:0007669"/>
    <property type="project" value="InterPro"/>
</dbReference>
<organism evidence="2 3">
    <name type="scientific">Candidatus Mediterraneibacter faecigallinarum</name>
    <dbReference type="NCBI Taxonomy" id="2838669"/>
    <lineage>
        <taxon>Bacteria</taxon>
        <taxon>Bacillati</taxon>
        <taxon>Bacillota</taxon>
        <taxon>Clostridia</taxon>
        <taxon>Lachnospirales</taxon>
        <taxon>Lachnospiraceae</taxon>
        <taxon>Mediterraneibacter</taxon>
    </lineage>
</organism>
<dbReference type="PANTHER" id="PTHR36918:SF1">
    <property type="entry name" value="PROTEIN-EXPORT PROTEIN SECB"/>
    <property type="match status" value="1"/>
</dbReference>
<dbReference type="Proteomes" id="UP000823894">
    <property type="component" value="Unassembled WGS sequence"/>
</dbReference>
<protein>
    <submittedName>
        <fullName evidence="2">Protein-export chaperone SecB</fullName>
    </submittedName>
</protein>
<dbReference type="Pfam" id="PF02556">
    <property type="entry name" value="SecB"/>
    <property type="match status" value="1"/>
</dbReference>
<name>A0A9D2NVR2_9FIRM</name>
<dbReference type="SUPFAM" id="SSF54611">
    <property type="entry name" value="SecB-like"/>
    <property type="match status" value="1"/>
</dbReference>
<proteinExistence type="inferred from homology"/>
<dbReference type="InterPro" id="IPR003708">
    <property type="entry name" value="SecB"/>
</dbReference>
<comment type="caution">
    <text evidence="2">The sequence shown here is derived from an EMBL/GenBank/DDBJ whole genome shotgun (WGS) entry which is preliminary data.</text>
</comment>
<dbReference type="GO" id="GO:0051082">
    <property type="term" value="F:unfolded protein binding"/>
    <property type="evidence" value="ECO:0007669"/>
    <property type="project" value="InterPro"/>
</dbReference>
<dbReference type="PANTHER" id="PTHR36918">
    <property type="match status" value="1"/>
</dbReference>
<accession>A0A9D2NVR2</accession>